<organism evidence="1 2">
    <name type="scientific">Ceratodon purpureus</name>
    <name type="common">Fire moss</name>
    <name type="synonym">Dicranum purpureum</name>
    <dbReference type="NCBI Taxonomy" id="3225"/>
    <lineage>
        <taxon>Eukaryota</taxon>
        <taxon>Viridiplantae</taxon>
        <taxon>Streptophyta</taxon>
        <taxon>Embryophyta</taxon>
        <taxon>Bryophyta</taxon>
        <taxon>Bryophytina</taxon>
        <taxon>Bryopsida</taxon>
        <taxon>Dicranidae</taxon>
        <taxon>Pseudoditrichales</taxon>
        <taxon>Ditrichaceae</taxon>
        <taxon>Ceratodon</taxon>
    </lineage>
</organism>
<dbReference type="Proteomes" id="UP000822688">
    <property type="component" value="Chromosome V"/>
</dbReference>
<evidence type="ECO:0000313" key="1">
    <source>
        <dbReference type="EMBL" id="KAG0574969.1"/>
    </source>
</evidence>
<name>A0A8T0HW79_CERPU</name>
<dbReference type="AlphaFoldDB" id="A0A8T0HW79"/>
<accession>A0A8T0HW79</accession>
<protein>
    <submittedName>
        <fullName evidence="1">Uncharacterized protein</fullName>
    </submittedName>
</protein>
<evidence type="ECO:0000313" key="2">
    <source>
        <dbReference type="Proteomes" id="UP000822688"/>
    </source>
</evidence>
<gene>
    <name evidence="1" type="ORF">KC19_VG306700</name>
</gene>
<reference evidence="1" key="1">
    <citation type="submission" date="2020-06" db="EMBL/GenBank/DDBJ databases">
        <title>WGS assembly of Ceratodon purpureus strain R40.</title>
        <authorList>
            <person name="Carey S.B."/>
            <person name="Jenkins J."/>
            <person name="Shu S."/>
            <person name="Lovell J.T."/>
            <person name="Sreedasyam A."/>
            <person name="Maumus F."/>
            <person name="Tiley G.P."/>
            <person name="Fernandez-Pozo N."/>
            <person name="Barry K."/>
            <person name="Chen C."/>
            <person name="Wang M."/>
            <person name="Lipzen A."/>
            <person name="Daum C."/>
            <person name="Saski C.A."/>
            <person name="Payton A.C."/>
            <person name="Mcbreen J.C."/>
            <person name="Conrad R.E."/>
            <person name="Kollar L.M."/>
            <person name="Olsson S."/>
            <person name="Huttunen S."/>
            <person name="Landis J.B."/>
            <person name="Wickett N.J."/>
            <person name="Johnson M.G."/>
            <person name="Rensing S.A."/>
            <person name="Grimwood J."/>
            <person name="Schmutz J."/>
            <person name="Mcdaniel S.F."/>
        </authorList>
    </citation>
    <scope>NUCLEOTIDE SEQUENCE</scope>
    <source>
        <strain evidence="1">R40</strain>
    </source>
</reference>
<proteinExistence type="predicted"/>
<comment type="caution">
    <text evidence="1">The sequence shown here is derived from an EMBL/GenBank/DDBJ whole genome shotgun (WGS) entry which is preliminary data.</text>
</comment>
<sequence>MSSSVPMTHLSTVILMEWIQENYGGVENEDDDELIVFWILSQTCSWARQYSRNFPRMIGNAHMNYLFSLEDCRLYYNPAMYDYENDEVNFAAFWSRVQF</sequence>
<dbReference type="EMBL" id="CM026426">
    <property type="protein sequence ID" value="KAG0574969.1"/>
    <property type="molecule type" value="Genomic_DNA"/>
</dbReference>
<keyword evidence="2" id="KW-1185">Reference proteome</keyword>